<dbReference type="AlphaFoldDB" id="A0A202CDD3"/>
<evidence type="ECO:0000313" key="2">
    <source>
        <dbReference type="Proteomes" id="UP000196355"/>
    </source>
</evidence>
<organism evidence="1 2">
    <name type="scientific">Chryseobacterium mucoviscidosis</name>
    <dbReference type="NCBI Taxonomy" id="1945581"/>
    <lineage>
        <taxon>Bacteria</taxon>
        <taxon>Pseudomonadati</taxon>
        <taxon>Bacteroidota</taxon>
        <taxon>Flavobacteriia</taxon>
        <taxon>Flavobacteriales</taxon>
        <taxon>Weeksellaceae</taxon>
        <taxon>Chryseobacterium group</taxon>
        <taxon>Chryseobacterium</taxon>
    </lineage>
</organism>
<dbReference type="Proteomes" id="UP000196355">
    <property type="component" value="Unassembled WGS sequence"/>
</dbReference>
<evidence type="ECO:0000313" key="1">
    <source>
        <dbReference type="EMBL" id="OVE61796.1"/>
    </source>
</evidence>
<dbReference type="RefSeq" id="WP_087706346.1">
    <property type="nucleotide sequence ID" value="NZ_MVAG01000057.1"/>
</dbReference>
<protein>
    <submittedName>
        <fullName evidence="1">Uncharacterized protein</fullName>
    </submittedName>
</protein>
<accession>A0A202CDD3</accession>
<reference evidence="2" key="1">
    <citation type="submission" date="2017-02" db="EMBL/GenBank/DDBJ databases">
        <authorList>
            <person name="Tetz G."/>
            <person name="Tetz V."/>
        </authorList>
    </citation>
    <scope>NUCLEOTIDE SEQUENCE [LARGE SCALE GENOMIC DNA]</scope>
    <source>
        <strain evidence="2">VT16-26</strain>
    </source>
</reference>
<proteinExistence type="predicted"/>
<dbReference type="EMBL" id="MVAG01000057">
    <property type="protein sequence ID" value="OVE61796.1"/>
    <property type="molecule type" value="Genomic_DNA"/>
</dbReference>
<comment type="caution">
    <text evidence="1">The sequence shown here is derived from an EMBL/GenBank/DDBJ whole genome shotgun (WGS) entry which is preliminary data.</text>
</comment>
<name>A0A202CDD3_9FLAO</name>
<gene>
    <name evidence="1" type="ORF">B0E34_02110</name>
</gene>
<sequence>MNNKILSFIFILSLNCLPAQKKINNSAYHKQSADKMYQLFPTKNFWTFIKLNTRNGKMWQVHFAVKEGDNRVILNLNSISLVAEEKEVNGRFTLYPTENTYNFLLLDQIEGTAYQVQWSMEENNRGILPIQ</sequence>
<keyword evidence="2" id="KW-1185">Reference proteome</keyword>